<dbReference type="Proteomes" id="UP000515145">
    <property type="component" value="Chromosome 6"/>
</dbReference>
<reference evidence="3" key="1">
    <citation type="submission" date="2025-08" db="UniProtKB">
        <authorList>
            <consortium name="RefSeq"/>
        </authorList>
    </citation>
    <scope>IDENTIFICATION</scope>
</reference>
<protein>
    <submittedName>
        <fullName evidence="3">Ectonucleotide pyrophosphatase/phosphodiesterase family member 7-like</fullName>
    </submittedName>
</protein>
<dbReference type="InterPro" id="IPR002591">
    <property type="entry name" value="Phosphodiest/P_Trfase"/>
</dbReference>
<dbReference type="FunCoup" id="A0A6P7IN35">
    <property type="interactions" value="57"/>
</dbReference>
<name>A0A6P7IN35_9TELE</name>
<keyword evidence="1" id="KW-0812">Transmembrane</keyword>
<keyword evidence="1" id="KW-1133">Transmembrane helix</keyword>
<keyword evidence="1" id="KW-0472">Membrane</keyword>
<accession>A0A6P7IN35</accession>
<dbReference type="InterPro" id="IPR017850">
    <property type="entry name" value="Alkaline_phosphatase_core_sf"/>
</dbReference>
<gene>
    <name evidence="3" type="primary">LOC114437853</name>
</gene>
<organism evidence="2 3">
    <name type="scientific">Parambassis ranga</name>
    <name type="common">Indian glassy fish</name>
    <dbReference type="NCBI Taxonomy" id="210632"/>
    <lineage>
        <taxon>Eukaryota</taxon>
        <taxon>Metazoa</taxon>
        <taxon>Chordata</taxon>
        <taxon>Craniata</taxon>
        <taxon>Vertebrata</taxon>
        <taxon>Euteleostomi</taxon>
        <taxon>Actinopterygii</taxon>
        <taxon>Neopterygii</taxon>
        <taxon>Teleostei</taxon>
        <taxon>Neoteleostei</taxon>
        <taxon>Acanthomorphata</taxon>
        <taxon>Ovalentaria</taxon>
        <taxon>Ambassidae</taxon>
        <taxon>Parambassis</taxon>
    </lineage>
</organism>
<dbReference type="PANTHER" id="PTHR10151:SF63">
    <property type="entry name" value="ECTONUCLEOTIDE PYROPHOSPHATASE_PHOSPHODIESTERASE FAMILY MEMBER 7"/>
    <property type="match status" value="1"/>
</dbReference>
<feature type="transmembrane region" description="Helical" evidence="1">
    <location>
        <begin position="525"/>
        <end position="549"/>
    </location>
</feature>
<evidence type="ECO:0000313" key="3">
    <source>
        <dbReference type="RefSeq" id="XP_028264587.1"/>
    </source>
</evidence>
<dbReference type="RefSeq" id="XP_028264587.1">
    <property type="nucleotide sequence ID" value="XM_028408786.1"/>
</dbReference>
<evidence type="ECO:0000313" key="2">
    <source>
        <dbReference type="Proteomes" id="UP000515145"/>
    </source>
</evidence>
<proteinExistence type="predicted"/>
<dbReference type="PANTHER" id="PTHR10151">
    <property type="entry name" value="ECTONUCLEOTIDE PYROPHOSPHATASE/PHOSPHODIESTERASE"/>
    <property type="match status" value="1"/>
</dbReference>
<dbReference type="SUPFAM" id="SSF53649">
    <property type="entry name" value="Alkaline phosphatase-like"/>
    <property type="match status" value="1"/>
</dbReference>
<sequence>MGVHIQKITASISESPNTKHSPEVVRIYPKLSPMRMMLPATNQQWFKNNQFQGVDAAYPASVEVPPRSFQDFQDLLLTAWLGILSLTSPNELDLNCRLHQQKAEEKVCDGHCSVEEVLQEEESFGTRIRWDYDQDVDTPNLDQMARDGVKARYVTPPFLTITSPTHFTLLTGRYIENHGVIHNMWFNTTTLEKKQYYMTQFVDSYWDNGSLPIWITAQRQGLRAGSLHFPGTAATYKGETVRVRQVEPRFYDYSNETDWRLNIDKVIEEWFHQQDLDFVSLYFGEPDAAGHKYGPDSPERREMVKQVDRTVGYIRDKIQEHGLTDRLNVIITADHGMTTVLRGGPVQEIILSKIPGFSFRDVQFHLVDYGPAGMLLPKEGMLDKVYKALKGSHPHLHVYKKEEMPARLHYGDHPRLLPIILFADPGYVINGLIPVQFHKGEHGFDNHVLDMKPFFRAVGPDFQKNLVVGPFETVNVYPLMCHILGIKPEINDGHLDATKNMLAAEAMPGGNNNNINGGIDVHSQAVVGFSAVTVFLALVFTATASYTLCKRRKAATRYNLKTLPDSPSEGTSEMKQSSF</sequence>
<dbReference type="CDD" id="cd16018">
    <property type="entry name" value="Enpp"/>
    <property type="match status" value="1"/>
</dbReference>
<dbReference type="Gene3D" id="3.40.720.10">
    <property type="entry name" value="Alkaline Phosphatase, subunit A"/>
    <property type="match status" value="1"/>
</dbReference>
<dbReference type="InParanoid" id="A0A6P7IN35"/>
<dbReference type="Gene3D" id="3.30.1360.180">
    <property type="match status" value="1"/>
</dbReference>
<dbReference type="Pfam" id="PF01663">
    <property type="entry name" value="Phosphodiest"/>
    <property type="match status" value="1"/>
</dbReference>
<evidence type="ECO:0000256" key="1">
    <source>
        <dbReference type="SAM" id="Phobius"/>
    </source>
</evidence>
<keyword evidence="2" id="KW-1185">Reference proteome</keyword>
<dbReference type="OrthoDB" id="415411at2759"/>
<dbReference type="GeneID" id="114437853"/>
<dbReference type="AlphaFoldDB" id="A0A6P7IN35"/>